<dbReference type="OrthoDB" id="284639at2"/>
<accession>A0A517TYB0</accession>
<evidence type="ECO:0008006" key="4">
    <source>
        <dbReference type="Google" id="ProtNLM"/>
    </source>
</evidence>
<gene>
    <name evidence="2" type="ORF">I41_25510</name>
</gene>
<evidence type="ECO:0000256" key="1">
    <source>
        <dbReference type="SAM" id="SignalP"/>
    </source>
</evidence>
<keyword evidence="1" id="KW-0732">Signal</keyword>
<dbReference type="RefSeq" id="WP_145432962.1">
    <property type="nucleotide sequence ID" value="NZ_CP036339.1"/>
</dbReference>
<dbReference type="AlphaFoldDB" id="A0A517TYB0"/>
<feature type="signal peptide" evidence="1">
    <location>
        <begin position="1"/>
        <end position="22"/>
    </location>
</feature>
<evidence type="ECO:0000313" key="2">
    <source>
        <dbReference type="EMBL" id="QDT73362.1"/>
    </source>
</evidence>
<name>A0A517TYB0_9BACT</name>
<dbReference type="Proteomes" id="UP000317909">
    <property type="component" value="Chromosome"/>
</dbReference>
<proteinExistence type="predicted"/>
<dbReference type="EMBL" id="CP036339">
    <property type="protein sequence ID" value="QDT73362.1"/>
    <property type="molecule type" value="Genomic_DNA"/>
</dbReference>
<feature type="chain" id="PRO_5022198215" description="PEP-CTERM protein-sorting domain-containing protein" evidence="1">
    <location>
        <begin position="23"/>
        <end position="234"/>
    </location>
</feature>
<sequence length="234" mass="23680" precursor="true">MKKLCSLVAFLAACTMATNVDASIQVHPSSGIGAGPLAPYATSFANFDDLGAAGSVPVGVLSGGVVTVSMLANAQVAQVPPTASNVAAAPFLSGSNGAGFGSQTVPAADTTKFLSAGSTGSVTLQFAPSTYFGILWGSVDSYNVITFYDVNGGTKSFTGSDVFAPAVGKQGIDGTAYVNFVSDVAFNKVVLTNNPTTLAFEVDNVAIGNVPEATTIAVWSGLSLLGWAAYRRRS</sequence>
<organism evidence="2 3">
    <name type="scientific">Lacipirellula limnantheis</name>
    <dbReference type="NCBI Taxonomy" id="2528024"/>
    <lineage>
        <taxon>Bacteria</taxon>
        <taxon>Pseudomonadati</taxon>
        <taxon>Planctomycetota</taxon>
        <taxon>Planctomycetia</taxon>
        <taxon>Pirellulales</taxon>
        <taxon>Lacipirellulaceae</taxon>
        <taxon>Lacipirellula</taxon>
    </lineage>
</organism>
<reference evidence="2 3" key="1">
    <citation type="submission" date="2019-02" db="EMBL/GenBank/DDBJ databases">
        <title>Deep-cultivation of Planctomycetes and their phenomic and genomic characterization uncovers novel biology.</title>
        <authorList>
            <person name="Wiegand S."/>
            <person name="Jogler M."/>
            <person name="Boedeker C."/>
            <person name="Pinto D."/>
            <person name="Vollmers J."/>
            <person name="Rivas-Marin E."/>
            <person name="Kohn T."/>
            <person name="Peeters S.H."/>
            <person name="Heuer A."/>
            <person name="Rast P."/>
            <person name="Oberbeckmann S."/>
            <person name="Bunk B."/>
            <person name="Jeske O."/>
            <person name="Meyerdierks A."/>
            <person name="Storesund J.E."/>
            <person name="Kallscheuer N."/>
            <person name="Luecker S."/>
            <person name="Lage O.M."/>
            <person name="Pohl T."/>
            <person name="Merkel B.J."/>
            <person name="Hornburger P."/>
            <person name="Mueller R.-W."/>
            <person name="Bruemmer F."/>
            <person name="Labrenz M."/>
            <person name="Spormann A.M."/>
            <person name="Op den Camp H."/>
            <person name="Overmann J."/>
            <person name="Amann R."/>
            <person name="Jetten M.S.M."/>
            <person name="Mascher T."/>
            <person name="Medema M.H."/>
            <person name="Devos D.P."/>
            <person name="Kaster A.-K."/>
            <person name="Ovreas L."/>
            <person name="Rohde M."/>
            <person name="Galperin M.Y."/>
            <person name="Jogler C."/>
        </authorList>
    </citation>
    <scope>NUCLEOTIDE SEQUENCE [LARGE SCALE GENOMIC DNA]</scope>
    <source>
        <strain evidence="2 3">I41</strain>
    </source>
</reference>
<evidence type="ECO:0000313" key="3">
    <source>
        <dbReference type="Proteomes" id="UP000317909"/>
    </source>
</evidence>
<keyword evidence="3" id="KW-1185">Reference proteome</keyword>
<dbReference type="KEGG" id="llh:I41_25510"/>
<protein>
    <recommendedName>
        <fullName evidence="4">PEP-CTERM protein-sorting domain-containing protein</fullName>
    </recommendedName>
</protein>